<gene>
    <name evidence="1" type="ORF">LCGC14_0540580</name>
</gene>
<comment type="caution">
    <text evidence="1">The sequence shown here is derived from an EMBL/GenBank/DDBJ whole genome shotgun (WGS) entry which is preliminary data.</text>
</comment>
<dbReference type="EMBL" id="LAZR01000721">
    <property type="protein sequence ID" value="KKN59595.1"/>
    <property type="molecule type" value="Genomic_DNA"/>
</dbReference>
<protein>
    <submittedName>
        <fullName evidence="1">Uncharacterized protein</fullName>
    </submittedName>
</protein>
<name>A0A0F9RT15_9ZZZZ</name>
<evidence type="ECO:0000313" key="1">
    <source>
        <dbReference type="EMBL" id="KKN59595.1"/>
    </source>
</evidence>
<dbReference type="AlphaFoldDB" id="A0A0F9RT15"/>
<sequence length="251" mass="25916">MADAKITALNELAATPDGGDLLAIVDGGTETKKITVTNLTAGVGGGTPQLTISTVFESTARFTTTFIGGGIATVNATEMQVGTSATITSSSKVLLFVVAGGNYDSPFASNSQFSTLGNYIRIEGTDYHMYFGVGALTVEGTGSGITYTGSQYGFKRTRASSGAAETSATNADGATETATVFTLVNQRSLHAKKTGTTNIKFYNDRTLEATHTTNLPSAALGTVMQIAVSNLGVASNTNIGMGFYNYSQDAE</sequence>
<organism evidence="1">
    <name type="scientific">marine sediment metagenome</name>
    <dbReference type="NCBI Taxonomy" id="412755"/>
    <lineage>
        <taxon>unclassified sequences</taxon>
        <taxon>metagenomes</taxon>
        <taxon>ecological metagenomes</taxon>
    </lineage>
</organism>
<reference evidence="1" key="1">
    <citation type="journal article" date="2015" name="Nature">
        <title>Complex archaea that bridge the gap between prokaryotes and eukaryotes.</title>
        <authorList>
            <person name="Spang A."/>
            <person name="Saw J.H."/>
            <person name="Jorgensen S.L."/>
            <person name="Zaremba-Niedzwiedzka K."/>
            <person name="Martijn J."/>
            <person name="Lind A.E."/>
            <person name="van Eijk R."/>
            <person name="Schleper C."/>
            <person name="Guy L."/>
            <person name="Ettema T.J."/>
        </authorList>
    </citation>
    <scope>NUCLEOTIDE SEQUENCE</scope>
</reference>
<accession>A0A0F9RT15</accession>
<proteinExistence type="predicted"/>